<sequence length="685" mass="70810">MRFDTRASYRMFRLAQMMLCAAMLSACRGGDDATTAAPSAAVVANTVAGSIVEGTDLLAYVGQSKTVALSFKTSDGAAATKLSVSLPATSGWQSQTGALSCDTVAREGSCVLRLTYTPTQAAPAATLRLPYRYIDSAGASQGGSVTLNYRALAANAAVATAAPNPVPGIVGQTSTLTIDFATNDGTVASALAASLALPAGWNSDAANFSCERFGGGAPCRLTLRYAPTQSAPSSRFTINYSYVDSADKPQSDAISVGYSAAVPNSVRVDIGGANLASPDLVAVDPGDSQDVSFTFTSSDGNALADLRLAADASLPAGWTSDAPLSTFSCAEVTQDGKCQLVLHFRPAPEQSQAQQTLALNITYRNALGQSMSGNASIDYTSRIYRLYAAGTRDGLGVSQCWLKMADGATKYELNACDDPGAGIQPTGLRRMVISGSKAYVLDAPAAVVHVCDVGADGALLDCVNQINVPANVTWMAEVSGALYVLVGQGGASIYACPLGANAGCEQIKIDTGNIKLGAIDALASDDGALYLLDNLQLQYFRCVRLQGAGFDVQCESYGHNYTDVFTTMTVGQLSDASHVFMGANSSSGPLLINCAVGTTQCGAAWSISNNIASSLLDLQFAYNTATEPALYLLVSNERTSTRGVIRCKLANAKTDTNGIGDPVSCGAYTPFAPSTLGDPSGITLR</sequence>
<gene>
    <name evidence="2" type="ORF">JJB74_03500</name>
</gene>
<comment type="caution">
    <text evidence="2">The sequence shown here is derived from an EMBL/GenBank/DDBJ whole genome shotgun (WGS) entry which is preliminary data.</text>
</comment>
<feature type="signal peptide" evidence="1">
    <location>
        <begin position="1"/>
        <end position="28"/>
    </location>
</feature>
<dbReference type="AlphaFoldDB" id="A0A934SQJ9"/>
<evidence type="ECO:0000313" key="2">
    <source>
        <dbReference type="EMBL" id="MBK4733672.1"/>
    </source>
</evidence>
<name>A0A934SQJ9_9BURK</name>
<proteinExistence type="predicted"/>
<dbReference type="RefSeq" id="WP_200590405.1">
    <property type="nucleotide sequence ID" value="NZ_JAEPBG010000001.1"/>
</dbReference>
<dbReference type="PROSITE" id="PS51257">
    <property type="entry name" value="PROKAR_LIPOPROTEIN"/>
    <property type="match status" value="1"/>
</dbReference>
<feature type="chain" id="PRO_5037023852" evidence="1">
    <location>
        <begin position="29"/>
        <end position="685"/>
    </location>
</feature>
<keyword evidence="3" id="KW-1185">Reference proteome</keyword>
<organism evidence="2 3">
    <name type="scientific">Noviherbaspirillum pedocola</name>
    <dbReference type="NCBI Taxonomy" id="2801341"/>
    <lineage>
        <taxon>Bacteria</taxon>
        <taxon>Pseudomonadati</taxon>
        <taxon>Pseudomonadota</taxon>
        <taxon>Betaproteobacteria</taxon>
        <taxon>Burkholderiales</taxon>
        <taxon>Oxalobacteraceae</taxon>
        <taxon>Noviherbaspirillum</taxon>
    </lineage>
</organism>
<dbReference type="Proteomes" id="UP000622890">
    <property type="component" value="Unassembled WGS sequence"/>
</dbReference>
<dbReference type="EMBL" id="JAEPBG010000001">
    <property type="protein sequence ID" value="MBK4733672.1"/>
    <property type="molecule type" value="Genomic_DNA"/>
</dbReference>
<evidence type="ECO:0000256" key="1">
    <source>
        <dbReference type="SAM" id="SignalP"/>
    </source>
</evidence>
<keyword evidence="1" id="KW-0732">Signal</keyword>
<accession>A0A934SQJ9</accession>
<protein>
    <submittedName>
        <fullName evidence="2">Uncharacterized protein</fullName>
    </submittedName>
</protein>
<evidence type="ECO:0000313" key="3">
    <source>
        <dbReference type="Proteomes" id="UP000622890"/>
    </source>
</evidence>
<reference evidence="2" key="1">
    <citation type="submission" date="2021-01" db="EMBL/GenBank/DDBJ databases">
        <title>Genome sequence of strain Noviherbaspirillum sp. DKR-6.</title>
        <authorList>
            <person name="Chaudhary D.K."/>
        </authorList>
    </citation>
    <scope>NUCLEOTIDE SEQUENCE</scope>
    <source>
        <strain evidence="2">DKR-6</strain>
    </source>
</reference>